<comment type="caution">
    <text evidence="1">The sequence shown here is derived from an EMBL/GenBank/DDBJ whole genome shotgun (WGS) entry which is preliminary data.</text>
</comment>
<organism evidence="1 2">
    <name type="scientific">Gigaspora margarita</name>
    <dbReference type="NCBI Taxonomy" id="4874"/>
    <lineage>
        <taxon>Eukaryota</taxon>
        <taxon>Fungi</taxon>
        <taxon>Fungi incertae sedis</taxon>
        <taxon>Mucoromycota</taxon>
        <taxon>Glomeromycotina</taxon>
        <taxon>Glomeromycetes</taxon>
        <taxon>Diversisporales</taxon>
        <taxon>Gigasporaceae</taxon>
        <taxon>Gigaspora</taxon>
    </lineage>
</organism>
<keyword evidence="2" id="KW-1185">Reference proteome</keyword>
<proteinExistence type="predicted"/>
<protein>
    <submittedName>
        <fullName evidence="1">36047_t:CDS:1</fullName>
    </submittedName>
</protein>
<reference evidence="1 2" key="1">
    <citation type="submission" date="2021-06" db="EMBL/GenBank/DDBJ databases">
        <authorList>
            <person name="Kallberg Y."/>
            <person name="Tangrot J."/>
            <person name="Rosling A."/>
        </authorList>
    </citation>
    <scope>NUCLEOTIDE SEQUENCE [LARGE SCALE GENOMIC DNA]</scope>
    <source>
        <strain evidence="1 2">120-4 pot B 10/14</strain>
    </source>
</reference>
<dbReference type="EMBL" id="CAJVQB010129390">
    <property type="protein sequence ID" value="CAG8853810.1"/>
    <property type="molecule type" value="Genomic_DNA"/>
</dbReference>
<name>A0ABN7XGD2_GIGMA</name>
<accession>A0ABN7XGD2</accession>
<dbReference type="Proteomes" id="UP000789901">
    <property type="component" value="Unassembled WGS sequence"/>
</dbReference>
<feature type="non-terminal residue" evidence="1">
    <location>
        <position position="1"/>
    </location>
</feature>
<evidence type="ECO:0000313" key="2">
    <source>
        <dbReference type="Proteomes" id="UP000789901"/>
    </source>
</evidence>
<evidence type="ECO:0000313" key="1">
    <source>
        <dbReference type="EMBL" id="CAG8853810.1"/>
    </source>
</evidence>
<sequence length="45" mass="5220">LLVQENSSIELINDSQKVLNKTKEHFQKQFSHSSLSKSDSSNWQE</sequence>
<gene>
    <name evidence="1" type="ORF">GMARGA_LOCUS42631</name>
</gene>